<dbReference type="PRINTS" id="PR00449">
    <property type="entry name" value="RASTRNSFRMNG"/>
</dbReference>
<dbReference type="Proteomes" id="UP001159427">
    <property type="component" value="Unassembled WGS sequence"/>
</dbReference>
<comment type="similarity">
    <text evidence="1">Belongs to the small GTPase superfamily. Rab family.</text>
</comment>
<dbReference type="PROSITE" id="PS51419">
    <property type="entry name" value="RAB"/>
    <property type="match status" value="1"/>
</dbReference>
<dbReference type="SMART" id="SM00175">
    <property type="entry name" value="RAB"/>
    <property type="match status" value="1"/>
</dbReference>
<organism evidence="3 4">
    <name type="scientific">Porites evermanni</name>
    <dbReference type="NCBI Taxonomy" id="104178"/>
    <lineage>
        <taxon>Eukaryota</taxon>
        <taxon>Metazoa</taxon>
        <taxon>Cnidaria</taxon>
        <taxon>Anthozoa</taxon>
        <taxon>Hexacorallia</taxon>
        <taxon>Scleractinia</taxon>
        <taxon>Fungiina</taxon>
        <taxon>Poritidae</taxon>
        <taxon>Porites</taxon>
    </lineage>
</organism>
<comment type="caution">
    <text evidence="3">The sequence shown here is derived from an EMBL/GenBank/DDBJ whole genome shotgun (WGS) entry which is preliminary data.</text>
</comment>
<dbReference type="EMBL" id="CALNXI010000589">
    <property type="protein sequence ID" value="CAH3029728.1"/>
    <property type="molecule type" value="Genomic_DNA"/>
</dbReference>
<dbReference type="PANTHER" id="PTHR47978">
    <property type="match status" value="1"/>
</dbReference>
<dbReference type="SUPFAM" id="SSF52540">
    <property type="entry name" value="P-loop containing nucleoside triphosphate hydrolases"/>
    <property type="match status" value="1"/>
</dbReference>
<evidence type="ECO:0000313" key="3">
    <source>
        <dbReference type="EMBL" id="CAH3029728.1"/>
    </source>
</evidence>
<dbReference type="SMART" id="SM00173">
    <property type="entry name" value="RAS"/>
    <property type="match status" value="1"/>
</dbReference>
<dbReference type="Pfam" id="PF00071">
    <property type="entry name" value="Ras"/>
    <property type="match status" value="1"/>
</dbReference>
<dbReference type="SMART" id="SM00174">
    <property type="entry name" value="RHO"/>
    <property type="match status" value="1"/>
</dbReference>
<proteinExistence type="inferred from homology"/>
<dbReference type="CDD" id="cd00154">
    <property type="entry name" value="Rab"/>
    <property type="match status" value="1"/>
</dbReference>
<dbReference type="Gene3D" id="3.40.50.300">
    <property type="entry name" value="P-loop containing nucleotide triphosphate hydrolases"/>
    <property type="match status" value="1"/>
</dbReference>
<gene>
    <name evidence="3" type="ORF">PEVE_00036627</name>
</gene>
<dbReference type="InterPro" id="IPR001806">
    <property type="entry name" value="Small_GTPase"/>
</dbReference>
<accession>A0ABN8MLZ7</accession>
<dbReference type="InterPro" id="IPR027417">
    <property type="entry name" value="P-loop_NTPase"/>
</dbReference>
<keyword evidence="4" id="KW-1185">Reference proteome</keyword>
<name>A0ABN8MLZ7_9CNID</name>
<reference evidence="3 4" key="1">
    <citation type="submission" date="2022-05" db="EMBL/GenBank/DDBJ databases">
        <authorList>
            <consortium name="Genoscope - CEA"/>
            <person name="William W."/>
        </authorList>
    </citation>
    <scope>NUCLEOTIDE SEQUENCE [LARGE SCALE GENOMIC DNA]</scope>
</reference>
<evidence type="ECO:0000313" key="4">
    <source>
        <dbReference type="Proteomes" id="UP001159427"/>
    </source>
</evidence>
<dbReference type="NCBIfam" id="TIGR00231">
    <property type="entry name" value="small_GTP"/>
    <property type="match status" value="1"/>
</dbReference>
<sequence>MAEGGNRTLPVYKVALSGRSDVGKTSIFRRIRGDGFLDDTTKFRHLPDATIKVKVRDKTVKIHFFDTAGMERYGRLTRQHYHGSHVVLLVYDCDDSDSLKELKEFYKDARDNTNGAAMVLVRNKIDKDFQSVDIAETTNLICNRSTRDICKFKFKAETSAKDNTGIEKLVNDIAEYLIKNVEPSNKRNDFQDRIRLEEQIQQNHPNETSSSGCHC</sequence>
<keyword evidence="2" id="KW-0547">Nucleotide-binding</keyword>
<dbReference type="InterPro" id="IPR005225">
    <property type="entry name" value="Small_GTP-bd"/>
</dbReference>
<evidence type="ECO:0000256" key="1">
    <source>
        <dbReference type="ARBA" id="ARBA00006270"/>
    </source>
</evidence>
<evidence type="ECO:0000256" key="2">
    <source>
        <dbReference type="ARBA" id="ARBA00022741"/>
    </source>
</evidence>
<protein>
    <submittedName>
        <fullName evidence="3">Uncharacterized protein</fullName>
    </submittedName>
</protein>